<dbReference type="EMBL" id="JAAXOP010000013">
    <property type="protein sequence ID" value="NKY52739.1"/>
    <property type="molecule type" value="Genomic_DNA"/>
</dbReference>
<keyword evidence="3" id="KW-0067">ATP-binding</keyword>
<keyword evidence="2" id="KW-0547">Nucleotide-binding</keyword>
<dbReference type="SUPFAM" id="SSF52402">
    <property type="entry name" value="Adenine nucleotide alpha hydrolases-like"/>
    <property type="match status" value="2"/>
</dbReference>
<comment type="caution">
    <text evidence="5">The sequence shown here is derived from an EMBL/GenBank/DDBJ whole genome shotgun (WGS) entry which is preliminary data.</text>
</comment>
<dbReference type="Pfam" id="PF00582">
    <property type="entry name" value="Usp"/>
    <property type="match status" value="2"/>
</dbReference>
<evidence type="ECO:0000256" key="2">
    <source>
        <dbReference type="ARBA" id="ARBA00022741"/>
    </source>
</evidence>
<proteinExistence type="inferred from homology"/>
<reference evidence="5 6" key="1">
    <citation type="submission" date="2020-04" db="EMBL/GenBank/DDBJ databases">
        <title>MicrobeNet Type strains.</title>
        <authorList>
            <person name="Nicholson A.C."/>
        </authorList>
    </citation>
    <scope>NUCLEOTIDE SEQUENCE [LARGE SCALE GENOMIC DNA]</scope>
    <source>
        <strain evidence="5 6">JCM 12354</strain>
    </source>
</reference>
<feature type="domain" description="UspA" evidence="4">
    <location>
        <begin position="9"/>
        <end position="145"/>
    </location>
</feature>
<organism evidence="5 6">
    <name type="scientific">Nocardia vermiculata</name>
    <dbReference type="NCBI Taxonomy" id="257274"/>
    <lineage>
        <taxon>Bacteria</taxon>
        <taxon>Bacillati</taxon>
        <taxon>Actinomycetota</taxon>
        <taxon>Actinomycetes</taxon>
        <taxon>Mycobacteriales</taxon>
        <taxon>Nocardiaceae</taxon>
        <taxon>Nocardia</taxon>
    </lineage>
</organism>
<dbReference type="AlphaFoldDB" id="A0A846Y7R0"/>
<dbReference type="RefSeq" id="WP_067874283.1">
    <property type="nucleotide sequence ID" value="NZ_JAAXOP010000013.1"/>
</dbReference>
<keyword evidence="6" id="KW-1185">Reference proteome</keyword>
<comment type="similarity">
    <text evidence="1">Belongs to the universal stress protein A family.</text>
</comment>
<accession>A0A846Y7R0</accession>
<dbReference type="Gene3D" id="3.40.50.620">
    <property type="entry name" value="HUPs"/>
    <property type="match status" value="2"/>
</dbReference>
<sequence length="294" mass="31029">MTDRIRRAPVLAAVDGSIVGFRAVAWAATEAALFGCPLHLLTSTAGAGGPQPAATDAVVRWLREEGERVLAEASRVARTAVTDPALEISTEVTDQPVAEHLIRRSPEVRMLVVGSRGLGAVRRGLLGSVSSAVTRHAHCPVTVVHTVSATDAVTAALPILVGIDGTENSVPALEAAFEEASRRRVGLVALHAWSDISSRLEVTVEGWTEIRTSEEALLAESLAGFAERYPQVEVRRVLVYHRPVRSLLDEAENAQLVVVGSRGRGGFAGMLLGSTAAALVQSADCPVMVVRGTE</sequence>
<evidence type="ECO:0000313" key="6">
    <source>
        <dbReference type="Proteomes" id="UP000565711"/>
    </source>
</evidence>
<dbReference type="GO" id="GO:0005524">
    <property type="term" value="F:ATP binding"/>
    <property type="evidence" value="ECO:0007669"/>
    <property type="project" value="UniProtKB-KW"/>
</dbReference>
<name>A0A846Y7R0_9NOCA</name>
<gene>
    <name evidence="5" type="ORF">HGA08_21270</name>
</gene>
<evidence type="ECO:0000259" key="4">
    <source>
        <dbReference type="Pfam" id="PF00582"/>
    </source>
</evidence>
<dbReference type="PRINTS" id="PR01438">
    <property type="entry name" value="UNVRSLSTRESS"/>
</dbReference>
<dbReference type="InterPro" id="IPR006016">
    <property type="entry name" value="UspA"/>
</dbReference>
<evidence type="ECO:0000256" key="3">
    <source>
        <dbReference type="ARBA" id="ARBA00022840"/>
    </source>
</evidence>
<evidence type="ECO:0000313" key="5">
    <source>
        <dbReference type="EMBL" id="NKY52739.1"/>
    </source>
</evidence>
<protein>
    <submittedName>
        <fullName evidence="5">Universal stress protein</fullName>
    </submittedName>
</protein>
<dbReference type="PANTHER" id="PTHR46268">
    <property type="entry name" value="STRESS RESPONSE PROTEIN NHAX"/>
    <property type="match status" value="1"/>
</dbReference>
<dbReference type="InterPro" id="IPR014729">
    <property type="entry name" value="Rossmann-like_a/b/a_fold"/>
</dbReference>
<dbReference type="Proteomes" id="UP000565711">
    <property type="component" value="Unassembled WGS sequence"/>
</dbReference>
<feature type="domain" description="UspA" evidence="4">
    <location>
        <begin position="158"/>
        <end position="291"/>
    </location>
</feature>
<evidence type="ECO:0000256" key="1">
    <source>
        <dbReference type="ARBA" id="ARBA00008791"/>
    </source>
</evidence>
<dbReference type="PANTHER" id="PTHR46268:SF27">
    <property type="entry name" value="UNIVERSAL STRESS PROTEIN RV2623"/>
    <property type="match status" value="1"/>
</dbReference>
<dbReference type="InterPro" id="IPR006015">
    <property type="entry name" value="Universal_stress_UspA"/>
</dbReference>